<dbReference type="Proteomes" id="UP000654345">
    <property type="component" value="Unassembled WGS sequence"/>
</dbReference>
<protein>
    <submittedName>
        <fullName evidence="1">Uncharacterized protein</fullName>
    </submittedName>
</protein>
<sequence>MRLVQDLDTQRKLVNKIKRALKIDVLIVHSVPQGHATWWIGSDKDAIIIDAPIGDMK</sequence>
<dbReference type="EMBL" id="BNJG01000001">
    <property type="protein sequence ID" value="GHO55177.1"/>
    <property type="molecule type" value="Genomic_DNA"/>
</dbReference>
<name>A0ABQ3UR52_9CHLR</name>
<organism evidence="1 2">
    <name type="scientific">Ktedonobacter robiniae</name>
    <dbReference type="NCBI Taxonomy" id="2778365"/>
    <lineage>
        <taxon>Bacteria</taxon>
        <taxon>Bacillati</taxon>
        <taxon>Chloroflexota</taxon>
        <taxon>Ktedonobacteria</taxon>
        <taxon>Ktedonobacterales</taxon>
        <taxon>Ktedonobacteraceae</taxon>
        <taxon>Ktedonobacter</taxon>
    </lineage>
</organism>
<accession>A0ABQ3UR52</accession>
<gene>
    <name evidence="1" type="ORF">KSB_36520</name>
</gene>
<evidence type="ECO:0000313" key="1">
    <source>
        <dbReference type="EMBL" id="GHO55177.1"/>
    </source>
</evidence>
<comment type="caution">
    <text evidence="1">The sequence shown here is derived from an EMBL/GenBank/DDBJ whole genome shotgun (WGS) entry which is preliminary data.</text>
</comment>
<reference evidence="1 2" key="1">
    <citation type="journal article" date="2021" name="Int. J. Syst. Evol. Microbiol.">
        <title>Reticulibacter mediterranei gen. nov., sp. nov., within the new family Reticulibacteraceae fam. nov., and Ktedonospora formicarum gen. nov., sp. nov., Ktedonobacter robiniae sp. nov., Dictyobacter formicarum sp. nov. and Dictyobacter arantiisoli sp. nov., belonging to the class Ktedonobacteria.</title>
        <authorList>
            <person name="Yabe S."/>
            <person name="Zheng Y."/>
            <person name="Wang C.M."/>
            <person name="Sakai Y."/>
            <person name="Abe K."/>
            <person name="Yokota A."/>
            <person name="Donadio S."/>
            <person name="Cavaletti L."/>
            <person name="Monciardini P."/>
        </authorList>
    </citation>
    <scope>NUCLEOTIDE SEQUENCE [LARGE SCALE GENOMIC DNA]</scope>
    <source>
        <strain evidence="1 2">SOSP1-30</strain>
    </source>
</reference>
<proteinExistence type="predicted"/>
<evidence type="ECO:0000313" key="2">
    <source>
        <dbReference type="Proteomes" id="UP000654345"/>
    </source>
</evidence>
<keyword evidence="2" id="KW-1185">Reference proteome</keyword>